<proteinExistence type="predicted"/>
<protein>
    <recommendedName>
        <fullName evidence="4">ABC transporter permease</fullName>
    </recommendedName>
</protein>
<evidence type="ECO:0000313" key="3">
    <source>
        <dbReference type="Proteomes" id="UP001589844"/>
    </source>
</evidence>
<feature type="transmembrane region" description="Helical" evidence="1">
    <location>
        <begin position="181"/>
        <end position="205"/>
    </location>
</feature>
<feature type="transmembrane region" description="Helical" evidence="1">
    <location>
        <begin position="373"/>
        <end position="392"/>
    </location>
</feature>
<sequence length="490" mass="55881">MKNMVSIWMQPIYARLNTEGVKTLLLVLAMFPLLSQVLALILEWNKGEGFHLKVFALALGISLLALLVIVFYVWFVMLIQNIGMQYSPANAALLPRIKAIMQMAIALPIVLCALIATLIAWAITKQFSMLPGFVCVVVTVFFMLIVRSQWAVIPMVISFQLPVILKRMGVQNMEQQIEQTLGISLNFLLFFLSLIILVASIRWVFSTKDEDLFNMHKRTVSFRRNMNGDKAYETKFMHAFSSPFFTWMNFRVRRALQAGVAEHTRQQLISFSLGPRLHWLTISTQLLAMLIWGLFSVFVITRLSSKQNDDFVHGFGLGFGAIVLIAQPLLMGLQLFYSLYQTRVEQALISLTPVVQSSMQQDRILQQYLFRQFFILYGISLSVSVLICWLVFPFELKSAAMMLFVSTIFPMVLVITRDHAKMRSASDHSLLKILLICIAVFGVFFFALLLLPLQLIWLYCASIFIVSLVLLIKSLQSRRRTTMFPVGRAA</sequence>
<evidence type="ECO:0008006" key="4">
    <source>
        <dbReference type="Google" id="ProtNLM"/>
    </source>
</evidence>
<feature type="transmembrane region" description="Helical" evidence="1">
    <location>
        <begin position="456"/>
        <end position="475"/>
    </location>
</feature>
<dbReference type="Proteomes" id="UP001589844">
    <property type="component" value="Unassembled WGS sequence"/>
</dbReference>
<name>A0ABV6IDZ6_9BURK</name>
<reference evidence="2 3" key="1">
    <citation type="submission" date="2024-09" db="EMBL/GenBank/DDBJ databases">
        <authorList>
            <person name="Sun Q."/>
            <person name="Mori K."/>
        </authorList>
    </citation>
    <scope>NUCLEOTIDE SEQUENCE [LARGE SCALE GENOMIC DNA]</scope>
    <source>
        <strain evidence="2 3">CCM 8677</strain>
    </source>
</reference>
<gene>
    <name evidence="2" type="ORF">ACFFJH_05520</name>
</gene>
<feature type="transmembrane region" description="Helical" evidence="1">
    <location>
        <begin position="277"/>
        <end position="300"/>
    </location>
</feature>
<keyword evidence="1" id="KW-0472">Membrane</keyword>
<evidence type="ECO:0000256" key="1">
    <source>
        <dbReference type="SAM" id="Phobius"/>
    </source>
</evidence>
<keyword evidence="1" id="KW-1133">Transmembrane helix</keyword>
<feature type="transmembrane region" description="Helical" evidence="1">
    <location>
        <begin position="100"/>
        <end position="123"/>
    </location>
</feature>
<feature type="transmembrane region" description="Helical" evidence="1">
    <location>
        <begin position="55"/>
        <end position="79"/>
    </location>
</feature>
<feature type="transmembrane region" description="Helical" evidence="1">
    <location>
        <begin position="429"/>
        <end position="450"/>
    </location>
</feature>
<feature type="transmembrane region" description="Helical" evidence="1">
    <location>
        <begin position="312"/>
        <end position="333"/>
    </location>
</feature>
<feature type="transmembrane region" description="Helical" evidence="1">
    <location>
        <begin position="129"/>
        <end position="146"/>
    </location>
</feature>
<feature type="transmembrane region" description="Helical" evidence="1">
    <location>
        <begin position="398"/>
        <end position="417"/>
    </location>
</feature>
<dbReference type="RefSeq" id="WP_390210700.1">
    <property type="nucleotide sequence ID" value="NZ_JBHLXJ010000005.1"/>
</dbReference>
<evidence type="ECO:0000313" key="2">
    <source>
        <dbReference type="EMBL" id="MFC0349256.1"/>
    </source>
</evidence>
<keyword evidence="1" id="KW-0812">Transmembrane</keyword>
<accession>A0ABV6IDZ6</accession>
<dbReference type="EMBL" id="JBHLXJ010000005">
    <property type="protein sequence ID" value="MFC0349256.1"/>
    <property type="molecule type" value="Genomic_DNA"/>
</dbReference>
<organism evidence="2 3">
    <name type="scientific">Undibacterium danionis</name>
    <dbReference type="NCBI Taxonomy" id="1812100"/>
    <lineage>
        <taxon>Bacteria</taxon>
        <taxon>Pseudomonadati</taxon>
        <taxon>Pseudomonadota</taxon>
        <taxon>Betaproteobacteria</taxon>
        <taxon>Burkholderiales</taxon>
        <taxon>Oxalobacteraceae</taxon>
        <taxon>Undibacterium</taxon>
    </lineage>
</organism>
<keyword evidence="3" id="KW-1185">Reference proteome</keyword>
<comment type="caution">
    <text evidence="2">The sequence shown here is derived from an EMBL/GenBank/DDBJ whole genome shotgun (WGS) entry which is preliminary data.</text>
</comment>